<sequence>MKMIPVNSTAISAIGYEPMTKTMNVKFRNNNRIYTFCGVPSFIFDDFISANSKGQYYDQHIRDRYRC</sequence>
<protein>
    <submittedName>
        <fullName evidence="2">KTSC domain-containing protein</fullName>
    </submittedName>
</protein>
<comment type="caution">
    <text evidence="2">The sequence shown here is derived from an EMBL/GenBank/DDBJ whole genome shotgun (WGS) entry which is preliminary data.</text>
</comment>
<dbReference type="AlphaFoldDB" id="A0A844GRA5"/>
<dbReference type="InterPro" id="IPR025309">
    <property type="entry name" value="KTSC_dom"/>
</dbReference>
<reference evidence="2 3" key="1">
    <citation type="submission" date="2019-11" db="EMBL/GenBank/DDBJ databases">
        <title>Isolation of a new High Light Tolerant Cyanobacteria.</title>
        <authorList>
            <person name="Dobson Z."/>
            <person name="Vaughn N."/>
            <person name="Vaughn M."/>
            <person name="Fromme P."/>
            <person name="Mazor Y."/>
        </authorList>
    </citation>
    <scope>NUCLEOTIDE SEQUENCE [LARGE SCALE GENOMIC DNA]</scope>
    <source>
        <strain evidence="2 3">0216</strain>
    </source>
</reference>
<name>A0A844GRA5_9CHRO</name>
<evidence type="ECO:0000259" key="1">
    <source>
        <dbReference type="Pfam" id="PF13619"/>
    </source>
</evidence>
<dbReference type="Proteomes" id="UP000437131">
    <property type="component" value="Unassembled WGS sequence"/>
</dbReference>
<gene>
    <name evidence="2" type="ORF">GGC33_08990</name>
</gene>
<feature type="domain" description="KTSC" evidence="1">
    <location>
        <begin position="7"/>
        <end position="65"/>
    </location>
</feature>
<dbReference type="Pfam" id="PF13619">
    <property type="entry name" value="KTSC"/>
    <property type="match status" value="1"/>
</dbReference>
<evidence type="ECO:0000313" key="3">
    <source>
        <dbReference type="Proteomes" id="UP000437131"/>
    </source>
</evidence>
<evidence type="ECO:0000313" key="2">
    <source>
        <dbReference type="EMBL" id="MTF39064.1"/>
    </source>
</evidence>
<dbReference type="EMBL" id="WMIA01000009">
    <property type="protein sequence ID" value="MTF39064.1"/>
    <property type="molecule type" value="Genomic_DNA"/>
</dbReference>
<organism evidence="2 3">
    <name type="scientific">Cyanobacterium aponinum 0216</name>
    <dbReference type="NCBI Taxonomy" id="2676140"/>
    <lineage>
        <taxon>Bacteria</taxon>
        <taxon>Bacillati</taxon>
        <taxon>Cyanobacteriota</taxon>
        <taxon>Cyanophyceae</taxon>
        <taxon>Oscillatoriophycideae</taxon>
        <taxon>Chroococcales</taxon>
        <taxon>Geminocystaceae</taxon>
        <taxon>Cyanobacterium</taxon>
    </lineage>
</organism>
<accession>A0A844GRA5</accession>
<proteinExistence type="predicted"/>